<keyword evidence="2" id="KW-1185">Reference proteome</keyword>
<evidence type="ECO:0000313" key="2">
    <source>
        <dbReference type="Proteomes" id="UP000821865"/>
    </source>
</evidence>
<proteinExistence type="predicted"/>
<name>A0ACB8CIZ2_DERSI</name>
<accession>A0ACB8CIZ2</accession>
<protein>
    <submittedName>
        <fullName evidence="1">Uncharacterized protein</fullName>
    </submittedName>
</protein>
<organism evidence="1 2">
    <name type="scientific">Dermacentor silvarum</name>
    <name type="common">Tick</name>
    <dbReference type="NCBI Taxonomy" id="543639"/>
    <lineage>
        <taxon>Eukaryota</taxon>
        <taxon>Metazoa</taxon>
        <taxon>Ecdysozoa</taxon>
        <taxon>Arthropoda</taxon>
        <taxon>Chelicerata</taxon>
        <taxon>Arachnida</taxon>
        <taxon>Acari</taxon>
        <taxon>Parasitiformes</taxon>
        <taxon>Ixodida</taxon>
        <taxon>Ixodoidea</taxon>
        <taxon>Ixodidae</taxon>
        <taxon>Rhipicephalinae</taxon>
        <taxon>Dermacentor</taxon>
    </lineage>
</organism>
<gene>
    <name evidence="1" type="ORF">HPB49_000746</name>
</gene>
<evidence type="ECO:0000313" key="1">
    <source>
        <dbReference type="EMBL" id="KAH7944805.1"/>
    </source>
</evidence>
<reference evidence="1" key="1">
    <citation type="submission" date="2020-05" db="EMBL/GenBank/DDBJ databases">
        <title>Large-scale comparative analyses of tick genomes elucidate their genetic diversity and vector capacities.</title>
        <authorList>
            <person name="Jia N."/>
            <person name="Wang J."/>
            <person name="Shi W."/>
            <person name="Du L."/>
            <person name="Sun Y."/>
            <person name="Zhan W."/>
            <person name="Jiang J."/>
            <person name="Wang Q."/>
            <person name="Zhang B."/>
            <person name="Ji P."/>
            <person name="Sakyi L.B."/>
            <person name="Cui X."/>
            <person name="Yuan T."/>
            <person name="Jiang B."/>
            <person name="Yang W."/>
            <person name="Lam T.T.-Y."/>
            <person name="Chang Q."/>
            <person name="Ding S."/>
            <person name="Wang X."/>
            <person name="Zhu J."/>
            <person name="Ruan X."/>
            <person name="Zhao L."/>
            <person name="Wei J."/>
            <person name="Que T."/>
            <person name="Du C."/>
            <person name="Cheng J."/>
            <person name="Dai P."/>
            <person name="Han X."/>
            <person name="Huang E."/>
            <person name="Gao Y."/>
            <person name="Liu J."/>
            <person name="Shao H."/>
            <person name="Ye R."/>
            <person name="Li L."/>
            <person name="Wei W."/>
            <person name="Wang X."/>
            <person name="Wang C."/>
            <person name="Yang T."/>
            <person name="Huo Q."/>
            <person name="Li W."/>
            <person name="Guo W."/>
            <person name="Chen H."/>
            <person name="Zhou L."/>
            <person name="Ni X."/>
            <person name="Tian J."/>
            <person name="Zhou Y."/>
            <person name="Sheng Y."/>
            <person name="Liu T."/>
            <person name="Pan Y."/>
            <person name="Xia L."/>
            <person name="Li J."/>
            <person name="Zhao F."/>
            <person name="Cao W."/>
        </authorList>
    </citation>
    <scope>NUCLEOTIDE SEQUENCE</scope>
    <source>
        <strain evidence="1">Dsil-2018</strain>
    </source>
</reference>
<dbReference type="Proteomes" id="UP000821865">
    <property type="component" value="Chromosome 6"/>
</dbReference>
<comment type="caution">
    <text evidence="1">The sequence shown here is derived from an EMBL/GenBank/DDBJ whole genome shotgun (WGS) entry which is preliminary data.</text>
</comment>
<sequence>MRGVSFIGMMIGGLLWGNLADKMGRRRTLLSALLTNAVGGSIPIVFTYYAEFLLKKHRGRNLCWLLLFWAIGGVFASVMAWGLIPRTDKPVTKGNTRETFSDGFASPDVMPRGRRDPLGPTKATRVSLISQLVSLAQPHCIMYPVFVPMDLRGDASISARTIAGANLLGLGRLHFSSWRVFLLICSFPAIVSVLGLAFLPESPRFLLEMGRDVEAMCVYQQIFKMNHSNKPGVEYQFWSSFFQMICTPFTKVTLVLLVIWLTTSFGFYGVSIWFPEYLRKLQSDSYSSEATIEANHFIRDYIFNYSLDNTNFEGCVFHNVRFTGIVLNHVLFTNCSFINSTFSDVRSSRSFFEQCDFRRVRFVDTDFYDFRFRDCAFHNSTTFLNRRTGCPIDFDVNFRLSDVFVENLFVQLAIIPGNIISSCVIDRIGRVRTLGMVHHALSKTCQPRPVSILLVWLSVARSSVITFQAIFNFVSISAWNAVDVATTESYPATLRSTAYGFLSAASRLAALLGSLTFGHFISMNRSVPILTTAAVLLVGCLASLRLPETRDVLM</sequence>
<dbReference type="EMBL" id="CM023475">
    <property type="protein sequence ID" value="KAH7944805.1"/>
    <property type="molecule type" value="Genomic_DNA"/>
</dbReference>